<evidence type="ECO:0000256" key="1">
    <source>
        <dbReference type="ARBA" id="ARBA00006484"/>
    </source>
</evidence>
<dbReference type="EMBL" id="LVHI01000040">
    <property type="protein sequence ID" value="OAK51200.1"/>
    <property type="molecule type" value="Genomic_DNA"/>
</dbReference>
<organism evidence="3 4">
    <name type="scientific">Rhodococcoides kyotonense</name>
    <dbReference type="NCBI Taxonomy" id="398843"/>
    <lineage>
        <taxon>Bacteria</taxon>
        <taxon>Bacillati</taxon>
        <taxon>Actinomycetota</taxon>
        <taxon>Actinomycetes</taxon>
        <taxon>Mycobacteriales</taxon>
        <taxon>Nocardiaceae</taxon>
        <taxon>Rhodococcoides</taxon>
    </lineage>
</organism>
<dbReference type="PRINTS" id="PR00081">
    <property type="entry name" value="GDHRDH"/>
</dbReference>
<sequence length="296" mass="31038">MTARLQGKVAVITGTGRGMARQVALRLAAEGASIVGCDIDAEAAEETQALVRSAGGKMESLHPLDLSVEEQAHALAEFASEQFGGIDILHNNAMQLRLGSVEDSSLDDWHHTITHTLTVPFLVSKHVIPHLRARGGGSIIFMGSVAGANIGTGYPGNLPILAAYSVAKAGVIRLASVLTNELAPDNIRVNTISPGCVATPNGLLFYGTEGSEQRRVTLTPNLIDRLGEPDDIADAVVYLASDDARWVTGLNLAIDGGHHASGGAGPARADDIAAYVPSMAEMSQVDHWPTRGSRAR</sequence>
<accession>A0A177Y717</accession>
<dbReference type="Gene3D" id="3.40.50.720">
    <property type="entry name" value="NAD(P)-binding Rossmann-like Domain"/>
    <property type="match status" value="1"/>
</dbReference>
<evidence type="ECO:0000256" key="2">
    <source>
        <dbReference type="ARBA" id="ARBA00023002"/>
    </source>
</evidence>
<dbReference type="InterPro" id="IPR036291">
    <property type="entry name" value="NAD(P)-bd_dom_sf"/>
</dbReference>
<dbReference type="FunFam" id="3.40.50.720:FF:000084">
    <property type="entry name" value="Short-chain dehydrogenase reductase"/>
    <property type="match status" value="1"/>
</dbReference>
<gene>
    <name evidence="3" type="ORF">A3K89_13375</name>
</gene>
<dbReference type="AlphaFoldDB" id="A0A177Y717"/>
<dbReference type="Pfam" id="PF13561">
    <property type="entry name" value="adh_short_C2"/>
    <property type="match status" value="1"/>
</dbReference>
<dbReference type="PANTHER" id="PTHR42760:SF133">
    <property type="entry name" value="3-OXOACYL-[ACYL-CARRIER-PROTEIN] REDUCTASE"/>
    <property type="match status" value="1"/>
</dbReference>
<dbReference type="CDD" id="cd05233">
    <property type="entry name" value="SDR_c"/>
    <property type="match status" value="1"/>
</dbReference>
<comment type="caution">
    <text evidence="3">The sequence shown here is derived from an EMBL/GenBank/DDBJ whole genome shotgun (WGS) entry which is preliminary data.</text>
</comment>
<evidence type="ECO:0008006" key="5">
    <source>
        <dbReference type="Google" id="ProtNLM"/>
    </source>
</evidence>
<proteinExistence type="inferred from homology"/>
<dbReference type="InterPro" id="IPR002347">
    <property type="entry name" value="SDR_fam"/>
</dbReference>
<keyword evidence="2" id="KW-0560">Oxidoreductase</keyword>
<keyword evidence="4" id="KW-1185">Reference proteome</keyword>
<protein>
    <recommendedName>
        <fullName evidence="5">NAD(P)-dependent dehydrogenase, short-chain alcohol dehydrogenase family</fullName>
    </recommendedName>
</protein>
<dbReference type="RefSeq" id="WP_068431798.1">
    <property type="nucleotide sequence ID" value="NZ_LVHI01000040.1"/>
</dbReference>
<dbReference type="PANTHER" id="PTHR42760">
    <property type="entry name" value="SHORT-CHAIN DEHYDROGENASES/REDUCTASES FAMILY MEMBER"/>
    <property type="match status" value="1"/>
</dbReference>
<evidence type="ECO:0000313" key="3">
    <source>
        <dbReference type="EMBL" id="OAK51200.1"/>
    </source>
</evidence>
<name>A0A177Y717_9NOCA</name>
<dbReference type="GO" id="GO:0016616">
    <property type="term" value="F:oxidoreductase activity, acting on the CH-OH group of donors, NAD or NADP as acceptor"/>
    <property type="evidence" value="ECO:0007669"/>
    <property type="project" value="TreeGrafter"/>
</dbReference>
<dbReference type="Proteomes" id="UP000077519">
    <property type="component" value="Unassembled WGS sequence"/>
</dbReference>
<reference evidence="3 4" key="1">
    <citation type="submission" date="2016-03" db="EMBL/GenBank/DDBJ databases">
        <title>Genome sequence of Rhodococcus kyotonensis KB10.</title>
        <authorList>
            <person name="Jeong H."/>
            <person name="Hong C.E."/>
            <person name="Jo S.H."/>
            <person name="Park J.M."/>
        </authorList>
    </citation>
    <scope>NUCLEOTIDE SEQUENCE [LARGE SCALE GENOMIC DNA]</scope>
    <source>
        <strain evidence="3 4">KB10</strain>
    </source>
</reference>
<comment type="similarity">
    <text evidence="1">Belongs to the short-chain dehydrogenases/reductases (SDR) family.</text>
</comment>
<evidence type="ECO:0000313" key="4">
    <source>
        <dbReference type="Proteomes" id="UP000077519"/>
    </source>
</evidence>
<dbReference type="PRINTS" id="PR00080">
    <property type="entry name" value="SDRFAMILY"/>
</dbReference>
<dbReference type="SUPFAM" id="SSF51735">
    <property type="entry name" value="NAD(P)-binding Rossmann-fold domains"/>
    <property type="match status" value="1"/>
</dbReference>